<comment type="caution">
    <text evidence="1">The sequence shown here is derived from an EMBL/GenBank/DDBJ whole genome shotgun (WGS) entry which is preliminary data.</text>
</comment>
<accession>A0A917J9X7</accession>
<proteinExistence type="predicted"/>
<dbReference type="RefSeq" id="WP_377169815.1">
    <property type="nucleotide sequence ID" value="NZ_JBHUJR010000001.1"/>
</dbReference>
<dbReference type="EMBL" id="BMDO01000005">
    <property type="protein sequence ID" value="GGI50817.1"/>
    <property type="molecule type" value="Genomic_DNA"/>
</dbReference>
<evidence type="ECO:0000313" key="1">
    <source>
        <dbReference type="EMBL" id="GGI50817.1"/>
    </source>
</evidence>
<protein>
    <submittedName>
        <fullName evidence="1">Uncharacterized protein</fullName>
    </submittedName>
</protein>
<evidence type="ECO:0000313" key="2">
    <source>
        <dbReference type="Proteomes" id="UP000662074"/>
    </source>
</evidence>
<dbReference type="Proteomes" id="UP000662074">
    <property type="component" value="Unassembled WGS sequence"/>
</dbReference>
<dbReference type="AlphaFoldDB" id="A0A917J9X7"/>
<gene>
    <name evidence="1" type="ORF">GCM10011425_20290</name>
</gene>
<organism evidence="1 2">
    <name type="scientific">Mucilaginibacter galii</name>
    <dbReference type="NCBI Taxonomy" id="2005073"/>
    <lineage>
        <taxon>Bacteria</taxon>
        <taxon>Pseudomonadati</taxon>
        <taxon>Bacteroidota</taxon>
        <taxon>Sphingobacteriia</taxon>
        <taxon>Sphingobacteriales</taxon>
        <taxon>Sphingobacteriaceae</taxon>
        <taxon>Mucilaginibacter</taxon>
    </lineage>
</organism>
<keyword evidence="2" id="KW-1185">Reference proteome</keyword>
<reference evidence="1" key="1">
    <citation type="journal article" date="2014" name="Int. J. Syst. Evol. Microbiol.">
        <title>Complete genome sequence of Corynebacterium casei LMG S-19264T (=DSM 44701T), isolated from a smear-ripened cheese.</title>
        <authorList>
            <consortium name="US DOE Joint Genome Institute (JGI-PGF)"/>
            <person name="Walter F."/>
            <person name="Albersmeier A."/>
            <person name="Kalinowski J."/>
            <person name="Ruckert C."/>
        </authorList>
    </citation>
    <scope>NUCLEOTIDE SEQUENCE</scope>
    <source>
        <strain evidence="1">CCM 8711</strain>
    </source>
</reference>
<name>A0A917J9X7_9SPHI</name>
<reference evidence="1" key="2">
    <citation type="submission" date="2020-09" db="EMBL/GenBank/DDBJ databases">
        <authorList>
            <person name="Sun Q."/>
            <person name="Sedlacek I."/>
        </authorList>
    </citation>
    <scope>NUCLEOTIDE SEQUENCE</scope>
    <source>
        <strain evidence="1">CCM 8711</strain>
    </source>
</reference>
<sequence length="182" mass="20504">MFNIMKWWPGAKSYTFKCPDGTTRTIYKDINEAFPLAIRDAKSKIDSDIKAEKLAAAKISVDYQTKVSNILYRLSDENESLMLNFRTTYLAFISDPCGNGSFLKRQIETTIHKQNQLQELRMQINGLTTLAQLCGNDLTTVMPIYIKIIGKISGFDDATIAQIEIKNNTQNAHSWIDGGQNG</sequence>